<dbReference type="Proteomes" id="UP000481153">
    <property type="component" value="Unassembled WGS sequence"/>
</dbReference>
<dbReference type="InterPro" id="IPR033755">
    <property type="entry name" value="PdxS/SNZ_N"/>
</dbReference>
<dbReference type="EMBL" id="VJMJ01000085">
    <property type="protein sequence ID" value="KAF0737118.1"/>
    <property type="molecule type" value="Genomic_DNA"/>
</dbReference>
<accession>A0A6G0XAK1</accession>
<keyword evidence="2" id="KW-0456">Lyase</keyword>
<comment type="caution">
    <text evidence="5">The sequence shown here is derived from an EMBL/GenBank/DDBJ whole genome shotgun (WGS) entry which is preliminary data.</text>
</comment>
<evidence type="ECO:0000256" key="2">
    <source>
        <dbReference type="ARBA" id="ARBA00023239"/>
    </source>
</evidence>
<dbReference type="VEuPathDB" id="FungiDB:AeMF1_008082"/>
<comment type="similarity">
    <text evidence="1 3">Belongs to the PdxS/SNZ family.</text>
</comment>
<evidence type="ECO:0000256" key="3">
    <source>
        <dbReference type="PROSITE-ProRule" id="PRU00481"/>
    </source>
</evidence>
<dbReference type="InterPro" id="IPR013785">
    <property type="entry name" value="Aldolase_TIM"/>
</dbReference>
<dbReference type="Gene3D" id="3.20.20.70">
    <property type="entry name" value="Aldolase class I"/>
    <property type="match status" value="1"/>
</dbReference>
<dbReference type="PANTHER" id="PTHR31829">
    <property type="entry name" value="PYRIDOXAL 5'-PHOSPHATE SYNTHASE SUBUNIT SNZ1-RELATED"/>
    <property type="match status" value="1"/>
</dbReference>
<gene>
    <name evidence="5" type="ORF">Ae201684_006922</name>
</gene>
<evidence type="ECO:0000313" key="6">
    <source>
        <dbReference type="Proteomes" id="UP000481153"/>
    </source>
</evidence>
<sequence length="106" mass="11211">MAASTSAAEGTFLVKAGLAKMLKGGVIMDVTNVEQARIAEEAGAVAVMALERIPADIRADGGVARMSDPQMIEAIKKAVTIPVMAKDLKKSNVNFRDREGTLHGTW</sequence>
<dbReference type="GO" id="GO:0016843">
    <property type="term" value="F:amine-lyase activity"/>
    <property type="evidence" value="ECO:0007669"/>
    <property type="project" value="TreeGrafter"/>
</dbReference>
<organism evidence="5 6">
    <name type="scientific">Aphanomyces euteiches</name>
    <dbReference type="NCBI Taxonomy" id="100861"/>
    <lineage>
        <taxon>Eukaryota</taxon>
        <taxon>Sar</taxon>
        <taxon>Stramenopiles</taxon>
        <taxon>Oomycota</taxon>
        <taxon>Saprolegniomycetes</taxon>
        <taxon>Saprolegniales</taxon>
        <taxon>Verrucalvaceae</taxon>
        <taxon>Aphanomyces</taxon>
    </lineage>
</organism>
<dbReference type="GO" id="GO:0008615">
    <property type="term" value="P:pyridoxine biosynthetic process"/>
    <property type="evidence" value="ECO:0007669"/>
    <property type="project" value="TreeGrafter"/>
</dbReference>
<evidence type="ECO:0000313" key="5">
    <source>
        <dbReference type="EMBL" id="KAF0737118.1"/>
    </source>
</evidence>
<protein>
    <recommendedName>
        <fullName evidence="4">PdxS/SNZ N-terminal domain-containing protein</fullName>
    </recommendedName>
</protein>
<dbReference type="AlphaFoldDB" id="A0A6G0XAK1"/>
<name>A0A6G0XAK1_9STRA</name>
<dbReference type="InterPro" id="IPR001852">
    <property type="entry name" value="PdxS/SNZ"/>
</dbReference>
<dbReference type="PANTHER" id="PTHR31829:SF0">
    <property type="entry name" value="PYRIDOXAL 5'-PHOSPHATE SYNTHASE SUBUNIT SNZ1-RELATED"/>
    <property type="match status" value="1"/>
</dbReference>
<evidence type="ECO:0000259" key="4">
    <source>
        <dbReference type="Pfam" id="PF01680"/>
    </source>
</evidence>
<evidence type="ECO:0000256" key="1">
    <source>
        <dbReference type="ARBA" id="ARBA00007281"/>
    </source>
</evidence>
<dbReference type="GO" id="GO:0006520">
    <property type="term" value="P:amino acid metabolic process"/>
    <property type="evidence" value="ECO:0007669"/>
    <property type="project" value="TreeGrafter"/>
</dbReference>
<feature type="domain" description="PdxS/SNZ N-terminal" evidence="4">
    <location>
        <begin position="12"/>
        <end position="86"/>
    </location>
</feature>
<dbReference type="Pfam" id="PF01680">
    <property type="entry name" value="SOR_SNZ"/>
    <property type="match status" value="1"/>
</dbReference>
<keyword evidence="6" id="KW-1185">Reference proteome</keyword>
<reference evidence="5 6" key="1">
    <citation type="submission" date="2019-07" db="EMBL/GenBank/DDBJ databases">
        <title>Genomics analysis of Aphanomyces spp. identifies a new class of oomycete effector associated with host adaptation.</title>
        <authorList>
            <person name="Gaulin E."/>
        </authorList>
    </citation>
    <scope>NUCLEOTIDE SEQUENCE [LARGE SCALE GENOMIC DNA]</scope>
    <source>
        <strain evidence="5 6">ATCC 201684</strain>
    </source>
</reference>
<dbReference type="GO" id="GO:0042823">
    <property type="term" value="P:pyridoxal phosphate biosynthetic process"/>
    <property type="evidence" value="ECO:0007669"/>
    <property type="project" value="InterPro"/>
</dbReference>
<dbReference type="SUPFAM" id="SSF110399">
    <property type="entry name" value="ThiG-like"/>
    <property type="match status" value="1"/>
</dbReference>
<dbReference type="PROSITE" id="PS51129">
    <property type="entry name" value="PDXS_SNZ_2"/>
    <property type="match status" value="1"/>
</dbReference>
<proteinExistence type="inferred from homology"/>